<feature type="region of interest" description="Disordered" evidence="1">
    <location>
        <begin position="187"/>
        <end position="225"/>
    </location>
</feature>
<protein>
    <submittedName>
        <fullName evidence="2">Uncharacterized protein</fullName>
    </submittedName>
</protein>
<dbReference type="Proteomes" id="UP001189429">
    <property type="component" value="Unassembled WGS sequence"/>
</dbReference>
<evidence type="ECO:0000313" key="3">
    <source>
        <dbReference type="Proteomes" id="UP001189429"/>
    </source>
</evidence>
<feature type="compositionally biased region" description="Basic residues" evidence="1">
    <location>
        <begin position="187"/>
        <end position="201"/>
    </location>
</feature>
<organism evidence="2 3">
    <name type="scientific">Prorocentrum cordatum</name>
    <dbReference type="NCBI Taxonomy" id="2364126"/>
    <lineage>
        <taxon>Eukaryota</taxon>
        <taxon>Sar</taxon>
        <taxon>Alveolata</taxon>
        <taxon>Dinophyceae</taxon>
        <taxon>Prorocentrales</taxon>
        <taxon>Prorocentraceae</taxon>
        <taxon>Prorocentrum</taxon>
    </lineage>
</organism>
<feature type="compositionally biased region" description="Basic and acidic residues" evidence="1">
    <location>
        <begin position="153"/>
        <end position="162"/>
    </location>
</feature>
<proteinExistence type="predicted"/>
<reference evidence="2" key="1">
    <citation type="submission" date="2023-10" db="EMBL/GenBank/DDBJ databases">
        <authorList>
            <person name="Chen Y."/>
            <person name="Shah S."/>
            <person name="Dougan E. K."/>
            <person name="Thang M."/>
            <person name="Chan C."/>
        </authorList>
    </citation>
    <scope>NUCLEOTIDE SEQUENCE [LARGE SCALE GENOMIC DNA]</scope>
</reference>
<evidence type="ECO:0000313" key="2">
    <source>
        <dbReference type="EMBL" id="CAK0868032.1"/>
    </source>
</evidence>
<dbReference type="EMBL" id="CAUYUJ010016708">
    <property type="protein sequence ID" value="CAK0868032.1"/>
    <property type="molecule type" value="Genomic_DNA"/>
</dbReference>
<name>A0ABN9V7R4_9DINO</name>
<keyword evidence="3" id="KW-1185">Reference proteome</keyword>
<comment type="caution">
    <text evidence="2">The sequence shown here is derived from an EMBL/GenBank/DDBJ whole genome shotgun (WGS) entry which is preliminary data.</text>
</comment>
<feature type="region of interest" description="Disordered" evidence="1">
    <location>
        <begin position="118"/>
        <end position="162"/>
    </location>
</feature>
<evidence type="ECO:0000256" key="1">
    <source>
        <dbReference type="SAM" id="MobiDB-lite"/>
    </source>
</evidence>
<sequence length="239" mass="26885">RRRAELGPWRPLRAGSRPGERLLGLEEQGLLSARGGVQIQPCAHRGRAAGDDGVEGRDEGRRAAGDVAAIRAAAGSFGLQLHARWAAVHRRRRHGRVLEQRVRRQDDQDTAWHEHRAGLHDEAHDEDPHARTSRVTGSEGQGGAEAEGGLQGEDPRTDYEGEVQRLHCRVRVLGRGRPEMERAARRWLHHQRQGRQPHRHGQLSARRPGQQGQRRKGGRQHDAVSWARQLCLLRTAEEE</sequence>
<feature type="compositionally biased region" description="Basic and acidic residues" evidence="1">
    <location>
        <begin position="118"/>
        <end position="130"/>
    </location>
</feature>
<feature type="compositionally biased region" description="Gly residues" evidence="1">
    <location>
        <begin position="139"/>
        <end position="151"/>
    </location>
</feature>
<feature type="non-terminal residue" evidence="2">
    <location>
        <position position="1"/>
    </location>
</feature>
<gene>
    <name evidence="2" type="ORF">PCOR1329_LOCUS54821</name>
</gene>
<feature type="non-terminal residue" evidence="2">
    <location>
        <position position="239"/>
    </location>
</feature>
<accession>A0ABN9V7R4</accession>